<feature type="transmembrane region" description="Helical" evidence="1">
    <location>
        <begin position="98"/>
        <end position="122"/>
    </location>
</feature>
<protein>
    <recommendedName>
        <fullName evidence="2">DUF8162 domain-containing protein</fullName>
    </recommendedName>
</protein>
<keyword evidence="1" id="KW-0472">Membrane</keyword>
<feature type="transmembrane region" description="Helical" evidence="1">
    <location>
        <begin position="58"/>
        <end position="77"/>
    </location>
</feature>
<dbReference type="Pfam" id="PF26494">
    <property type="entry name" value="DUF8162"/>
    <property type="match status" value="1"/>
</dbReference>
<accession>A0A8U0A2D8</accession>
<dbReference type="KEGG" id="haad:MW046_00545"/>
<keyword evidence="4" id="KW-1185">Reference proteome</keyword>
<reference evidence="3" key="1">
    <citation type="submission" date="2022-04" db="EMBL/GenBank/DDBJ databases">
        <title>Halocatena sp. nov., isolated from a salt lake.</title>
        <authorList>
            <person name="Cui H.-L."/>
        </authorList>
    </citation>
    <scope>NUCLEOTIDE SEQUENCE</scope>
    <source>
        <strain evidence="3">AD-1</strain>
    </source>
</reference>
<feature type="transmembrane region" description="Helical" evidence="1">
    <location>
        <begin position="33"/>
        <end position="52"/>
    </location>
</feature>
<evidence type="ECO:0000256" key="1">
    <source>
        <dbReference type="SAM" id="Phobius"/>
    </source>
</evidence>
<keyword evidence="1" id="KW-1133">Transmembrane helix</keyword>
<evidence type="ECO:0000313" key="3">
    <source>
        <dbReference type="EMBL" id="UPM42959.1"/>
    </source>
</evidence>
<feature type="transmembrane region" description="Helical" evidence="1">
    <location>
        <begin position="172"/>
        <end position="194"/>
    </location>
</feature>
<dbReference type="AlphaFoldDB" id="A0A8U0A2D8"/>
<dbReference type="GeneID" id="71926490"/>
<name>A0A8U0A2D8_9EURY</name>
<evidence type="ECO:0000259" key="2">
    <source>
        <dbReference type="Pfam" id="PF26494"/>
    </source>
</evidence>
<dbReference type="EMBL" id="CP096019">
    <property type="protein sequence ID" value="UPM42959.1"/>
    <property type="molecule type" value="Genomic_DNA"/>
</dbReference>
<gene>
    <name evidence="3" type="ORF">MW046_00545</name>
</gene>
<keyword evidence="1" id="KW-0812">Transmembrane</keyword>
<dbReference type="Proteomes" id="UP000831768">
    <property type="component" value="Chromosome"/>
</dbReference>
<feature type="transmembrane region" description="Helical" evidence="1">
    <location>
        <begin position="142"/>
        <end position="160"/>
    </location>
</feature>
<sequence>METVSIEEAKRTNEQPRSHLVVSRSLYYRRTNAVMSMGIVQIVGFVSADFAYGTIRIGMFSLWLGLCASLVAVPFLVSNRIRSLFGRVGPFGGWAGNYVVWMTMVGGGEIAVFALTVDVIAVEYADPAVVEQLIRTASAGLVAGYVLVSLALLLVIPRFWSGWPARYDRRTISLVIGGVLWYHAGTVLLSPYAFDWLLALSRPV</sequence>
<dbReference type="RefSeq" id="WP_247993629.1">
    <property type="nucleotide sequence ID" value="NZ_CP096019.1"/>
</dbReference>
<dbReference type="InterPro" id="IPR058476">
    <property type="entry name" value="DUF8162"/>
</dbReference>
<proteinExistence type="predicted"/>
<organism evidence="3 4">
    <name type="scientific">Halocatena salina</name>
    <dbReference type="NCBI Taxonomy" id="2934340"/>
    <lineage>
        <taxon>Archaea</taxon>
        <taxon>Methanobacteriati</taxon>
        <taxon>Methanobacteriota</taxon>
        <taxon>Stenosarchaea group</taxon>
        <taxon>Halobacteria</taxon>
        <taxon>Halobacteriales</taxon>
        <taxon>Natronomonadaceae</taxon>
        <taxon>Halocatena</taxon>
    </lineage>
</organism>
<evidence type="ECO:0000313" key="4">
    <source>
        <dbReference type="Proteomes" id="UP000831768"/>
    </source>
</evidence>
<feature type="domain" description="DUF8162" evidence="2">
    <location>
        <begin position="60"/>
        <end position="184"/>
    </location>
</feature>